<dbReference type="OrthoDB" id="9805247at2"/>
<dbReference type="InterPro" id="IPR009267">
    <property type="entry name" value="NTP_transf_6"/>
</dbReference>
<dbReference type="EMBL" id="VUKA01000004">
    <property type="protein sequence ID" value="KAA2213104.1"/>
    <property type="molecule type" value="Genomic_DNA"/>
</dbReference>
<protein>
    <submittedName>
        <fullName evidence="2">Nucleotidyltransferase family protein</fullName>
    </submittedName>
</protein>
<accession>A0A5B2TG34</accession>
<organism evidence="2 3">
    <name type="scientific">Teichococcus oryzae</name>
    <dbReference type="NCBI Taxonomy" id="1608942"/>
    <lineage>
        <taxon>Bacteria</taxon>
        <taxon>Pseudomonadati</taxon>
        <taxon>Pseudomonadota</taxon>
        <taxon>Alphaproteobacteria</taxon>
        <taxon>Acetobacterales</taxon>
        <taxon>Roseomonadaceae</taxon>
        <taxon>Roseomonas</taxon>
    </lineage>
</organism>
<feature type="compositionally biased region" description="Basic and acidic residues" evidence="1">
    <location>
        <begin position="17"/>
        <end position="33"/>
    </location>
</feature>
<keyword evidence="2" id="KW-0808">Transferase</keyword>
<comment type="caution">
    <text evidence="2">The sequence shown here is derived from an EMBL/GenBank/DDBJ whole genome shotgun (WGS) entry which is preliminary data.</text>
</comment>
<proteinExistence type="predicted"/>
<keyword evidence="3" id="KW-1185">Reference proteome</keyword>
<dbReference type="Pfam" id="PF06042">
    <property type="entry name" value="NTP_transf_6"/>
    <property type="match status" value="1"/>
</dbReference>
<name>A0A5B2TG34_9PROT</name>
<evidence type="ECO:0000256" key="1">
    <source>
        <dbReference type="SAM" id="MobiDB-lite"/>
    </source>
</evidence>
<gene>
    <name evidence="2" type="ORF">F0Q34_10710</name>
</gene>
<dbReference type="GO" id="GO:0016740">
    <property type="term" value="F:transferase activity"/>
    <property type="evidence" value="ECO:0007669"/>
    <property type="project" value="UniProtKB-KW"/>
</dbReference>
<sequence length="222" mass="25331">MDRDRGGPVPPSPQCADPRDRPSFRLLRRGDRPAGRRGLNPGLFLSLVAQDPFNRALLARLPALGLRQGYLTAGCMFQAVWNHRAGRPPGWGVNDYDVFYFDDRDLSWEAEDRVIRRAAALFRDLPARVELRNQARVHLWYERRFGVPGPVLRSSRAGIDRYPVACTCVGIALADGALYAPQGLNEIWEGVLRMNPRNPHRGMFRAKAENYRRRWPFLRVLG</sequence>
<dbReference type="AlphaFoldDB" id="A0A5B2TG34"/>
<evidence type="ECO:0000313" key="2">
    <source>
        <dbReference type="EMBL" id="KAA2213104.1"/>
    </source>
</evidence>
<dbReference type="PANTHER" id="PTHR39166">
    <property type="entry name" value="BLL1166 PROTEIN"/>
    <property type="match status" value="1"/>
</dbReference>
<dbReference type="PANTHER" id="PTHR39166:SF1">
    <property type="entry name" value="BLL1166 PROTEIN"/>
    <property type="match status" value="1"/>
</dbReference>
<evidence type="ECO:0000313" key="3">
    <source>
        <dbReference type="Proteomes" id="UP000322110"/>
    </source>
</evidence>
<feature type="region of interest" description="Disordered" evidence="1">
    <location>
        <begin position="1"/>
        <end position="33"/>
    </location>
</feature>
<dbReference type="Proteomes" id="UP000322110">
    <property type="component" value="Unassembled WGS sequence"/>
</dbReference>
<reference evidence="2 3" key="1">
    <citation type="journal article" date="2015" name="Int. J. Syst. Evol. Microbiol.">
        <title>Roseomonas oryzae sp. nov., isolated from paddy rhizosphere soil.</title>
        <authorList>
            <person name="Ramaprasad E.V."/>
            <person name="Sasikala Ch."/>
            <person name="Ramana Ch.V."/>
        </authorList>
    </citation>
    <scope>NUCLEOTIDE SEQUENCE [LARGE SCALE GENOMIC DNA]</scope>
    <source>
        <strain evidence="2 3">KCTC 42542</strain>
    </source>
</reference>